<evidence type="ECO:0000313" key="3">
    <source>
        <dbReference type="EMBL" id="PZO17075.1"/>
    </source>
</evidence>
<feature type="region of interest" description="Disordered" evidence="2">
    <location>
        <begin position="81"/>
        <end position="100"/>
    </location>
</feature>
<gene>
    <name evidence="3" type="ORF">DCF25_11620</name>
</gene>
<accession>A0A2W4W4S9</accession>
<keyword evidence="1" id="KW-0175">Coiled coil</keyword>
<dbReference type="EMBL" id="QBMC01000072">
    <property type="protein sequence ID" value="PZO17075.1"/>
    <property type="molecule type" value="Genomic_DNA"/>
</dbReference>
<reference evidence="3 4" key="2">
    <citation type="submission" date="2018-06" db="EMBL/GenBank/DDBJ databases">
        <title>Metagenomic assembly of (sub)arctic Cyanobacteria and their associated microbiome from non-axenic cultures.</title>
        <authorList>
            <person name="Baurain D."/>
        </authorList>
    </citation>
    <scope>NUCLEOTIDE SEQUENCE [LARGE SCALE GENOMIC DNA]</scope>
    <source>
        <strain evidence="3">ULC129bin1</strain>
    </source>
</reference>
<proteinExistence type="predicted"/>
<feature type="coiled-coil region" evidence="1">
    <location>
        <begin position="33"/>
        <end position="60"/>
    </location>
</feature>
<evidence type="ECO:0000256" key="2">
    <source>
        <dbReference type="SAM" id="MobiDB-lite"/>
    </source>
</evidence>
<dbReference type="AlphaFoldDB" id="A0A2W4W4S9"/>
<protein>
    <submittedName>
        <fullName evidence="3">Uncharacterized protein</fullName>
    </submittedName>
</protein>
<evidence type="ECO:0000313" key="4">
    <source>
        <dbReference type="Proteomes" id="UP000249354"/>
    </source>
</evidence>
<comment type="caution">
    <text evidence="3">The sequence shown here is derived from an EMBL/GenBank/DDBJ whole genome shotgun (WGS) entry which is preliminary data.</text>
</comment>
<evidence type="ECO:0000256" key="1">
    <source>
        <dbReference type="SAM" id="Coils"/>
    </source>
</evidence>
<reference evidence="4" key="1">
    <citation type="submission" date="2018-04" db="EMBL/GenBank/DDBJ databases">
        <authorList>
            <person name="Cornet L."/>
        </authorList>
    </citation>
    <scope>NUCLEOTIDE SEQUENCE [LARGE SCALE GENOMIC DNA]</scope>
</reference>
<dbReference type="Proteomes" id="UP000249354">
    <property type="component" value="Unassembled WGS sequence"/>
</dbReference>
<sequence>MKTINPKLDLGGGCTTVTIEKQVNEVRANLQKYHTLLSQADAASNELESAEKVLAQLSKKVLKGVAVQFSEDSSEYEMVGGVRLSDRKRSRRTPTTLTTA</sequence>
<name>A0A2W4W4S9_9CYAN</name>
<organism evidence="3 4">
    <name type="scientific">Leptolyngbya foveolarum</name>
    <dbReference type="NCBI Taxonomy" id="47253"/>
    <lineage>
        <taxon>Bacteria</taxon>
        <taxon>Bacillati</taxon>
        <taxon>Cyanobacteriota</taxon>
        <taxon>Cyanophyceae</taxon>
        <taxon>Leptolyngbyales</taxon>
        <taxon>Leptolyngbyaceae</taxon>
        <taxon>Leptolyngbya group</taxon>
        <taxon>Leptolyngbya</taxon>
    </lineage>
</organism>